<evidence type="ECO:0000313" key="2">
    <source>
        <dbReference type="Proteomes" id="UP000295416"/>
    </source>
</evidence>
<sequence>MKLISRYVVPFMLMFGLFLLSFPNEAYLQTDYEKWGRIAVEKTKERYPDSAVSDYDYEGHEKIADNVAADWFEFELKRGQKERMVKVRVKYSPETNKLISVDFYELQQQNQ</sequence>
<dbReference type="InterPro" id="IPR024987">
    <property type="entry name" value="DUF3889"/>
</dbReference>
<dbReference type="Pfam" id="PF13028">
    <property type="entry name" value="DUF3889"/>
    <property type="match status" value="1"/>
</dbReference>
<dbReference type="Gene3D" id="3.10.450.390">
    <property type="entry name" value="Protein of unknown function DUF3889"/>
    <property type="match status" value="1"/>
</dbReference>
<dbReference type="EMBL" id="SLXK01000011">
    <property type="protein sequence ID" value="TCP29291.1"/>
    <property type="molecule type" value="Genomic_DNA"/>
</dbReference>
<dbReference type="AlphaFoldDB" id="A0A4R2P5P7"/>
<proteinExistence type="predicted"/>
<accession>A0A4R2P5P7</accession>
<dbReference type="Proteomes" id="UP000295416">
    <property type="component" value="Unassembled WGS sequence"/>
</dbReference>
<organism evidence="1 2">
    <name type="scientific">Scopulibacillus darangshiensis</name>
    <dbReference type="NCBI Taxonomy" id="442528"/>
    <lineage>
        <taxon>Bacteria</taxon>
        <taxon>Bacillati</taxon>
        <taxon>Bacillota</taxon>
        <taxon>Bacilli</taxon>
        <taxon>Bacillales</taxon>
        <taxon>Sporolactobacillaceae</taxon>
        <taxon>Scopulibacillus</taxon>
    </lineage>
</organism>
<keyword evidence="2" id="KW-1185">Reference proteome</keyword>
<gene>
    <name evidence="1" type="ORF">EV207_11193</name>
</gene>
<protein>
    <submittedName>
        <fullName evidence="1">Uncharacterized protein DUF3889</fullName>
    </submittedName>
</protein>
<reference evidence="1 2" key="1">
    <citation type="submission" date="2019-03" db="EMBL/GenBank/DDBJ databases">
        <title>Genomic Encyclopedia of Type Strains, Phase IV (KMG-IV): sequencing the most valuable type-strain genomes for metagenomic binning, comparative biology and taxonomic classification.</title>
        <authorList>
            <person name="Goeker M."/>
        </authorList>
    </citation>
    <scope>NUCLEOTIDE SEQUENCE [LARGE SCALE GENOMIC DNA]</scope>
    <source>
        <strain evidence="1 2">DSM 19377</strain>
    </source>
</reference>
<dbReference type="OrthoDB" id="2872776at2"/>
<comment type="caution">
    <text evidence="1">The sequence shown here is derived from an EMBL/GenBank/DDBJ whole genome shotgun (WGS) entry which is preliminary data.</text>
</comment>
<dbReference type="RefSeq" id="WP_132745946.1">
    <property type="nucleotide sequence ID" value="NZ_SLXK01000011.1"/>
</dbReference>
<name>A0A4R2P5P7_9BACL</name>
<evidence type="ECO:0000313" key="1">
    <source>
        <dbReference type="EMBL" id="TCP29291.1"/>
    </source>
</evidence>